<evidence type="ECO:0000256" key="2">
    <source>
        <dbReference type="ARBA" id="ARBA00012513"/>
    </source>
</evidence>
<accession>A0A8C5HUK1</accession>
<dbReference type="Gene3D" id="3.30.200.20">
    <property type="entry name" value="Phosphorylase Kinase, domain 1"/>
    <property type="match status" value="1"/>
</dbReference>
<dbReference type="InterPro" id="IPR000719">
    <property type="entry name" value="Prot_kinase_dom"/>
</dbReference>
<evidence type="ECO:0000256" key="12">
    <source>
        <dbReference type="ARBA" id="ARBA00023306"/>
    </source>
</evidence>
<evidence type="ECO:0000256" key="9">
    <source>
        <dbReference type="ARBA" id="ARBA00022842"/>
    </source>
</evidence>
<dbReference type="Proteomes" id="UP000694680">
    <property type="component" value="Chromosome 19"/>
</dbReference>
<proteinExistence type="inferred from homology"/>
<feature type="compositionally biased region" description="Low complexity" evidence="17">
    <location>
        <begin position="38"/>
        <end position="54"/>
    </location>
</feature>
<dbReference type="InterPro" id="IPR017441">
    <property type="entry name" value="Protein_kinase_ATP_BS"/>
</dbReference>
<keyword evidence="5" id="KW-0479">Metal-binding</keyword>
<dbReference type="GO" id="GO:0046872">
    <property type="term" value="F:metal ion binding"/>
    <property type="evidence" value="ECO:0007669"/>
    <property type="project" value="UniProtKB-KW"/>
</dbReference>
<reference evidence="19" key="2">
    <citation type="submission" date="2025-08" db="UniProtKB">
        <authorList>
            <consortium name="Ensembl"/>
        </authorList>
    </citation>
    <scope>IDENTIFICATION</scope>
</reference>
<dbReference type="PANTHER" id="PTHR11042">
    <property type="entry name" value="EUKARYOTIC TRANSLATION INITIATION FACTOR 2-ALPHA KINASE EIF2-ALPHA KINASE -RELATED"/>
    <property type="match status" value="1"/>
</dbReference>
<dbReference type="PANTHER" id="PTHR11042:SF183">
    <property type="entry name" value="MEMBRANE-ASSOCIATED TYROSINE- AND THREONINE-SPECIFIC CDC2-INHIBITORY KINASE"/>
    <property type="match status" value="1"/>
</dbReference>
<dbReference type="GO" id="GO:0005524">
    <property type="term" value="F:ATP binding"/>
    <property type="evidence" value="ECO:0007669"/>
    <property type="project" value="UniProtKB-UniRule"/>
</dbReference>
<evidence type="ECO:0000256" key="8">
    <source>
        <dbReference type="ARBA" id="ARBA00022840"/>
    </source>
</evidence>
<reference evidence="19" key="1">
    <citation type="submission" date="2020-06" db="EMBL/GenBank/DDBJ databases">
        <authorList>
            <consortium name="Wellcome Sanger Institute Data Sharing"/>
        </authorList>
    </citation>
    <scope>NUCLEOTIDE SEQUENCE [LARGE SCALE GENOMIC DNA]</scope>
</reference>
<dbReference type="GO" id="GO:0000139">
    <property type="term" value="C:Golgi membrane"/>
    <property type="evidence" value="ECO:0007669"/>
    <property type="project" value="UniProtKB-SubCell"/>
</dbReference>
<dbReference type="EC" id="2.7.11.1" evidence="2"/>
<feature type="domain" description="Protein kinase" evidence="18">
    <location>
        <begin position="107"/>
        <end position="361"/>
    </location>
</feature>
<dbReference type="GO" id="GO:0110031">
    <property type="term" value="P:negative regulation of G2/MI transition of meiotic cell cycle"/>
    <property type="evidence" value="ECO:0007669"/>
    <property type="project" value="TreeGrafter"/>
</dbReference>
<evidence type="ECO:0000256" key="7">
    <source>
        <dbReference type="ARBA" id="ARBA00022777"/>
    </source>
</evidence>
<keyword evidence="11" id="KW-0472">Membrane</keyword>
<feature type="region of interest" description="Disordered" evidence="17">
    <location>
        <begin position="462"/>
        <end position="534"/>
    </location>
</feature>
<comment type="subcellular location">
    <subcellularLocation>
        <location evidence="1">Golgi apparatus membrane</location>
        <topology evidence="1">Peripheral membrane protein</topology>
    </subcellularLocation>
</comment>
<evidence type="ECO:0000256" key="1">
    <source>
        <dbReference type="ARBA" id="ARBA00004395"/>
    </source>
</evidence>
<dbReference type="PROSITE" id="PS00108">
    <property type="entry name" value="PROTEIN_KINASE_ST"/>
    <property type="match status" value="1"/>
</dbReference>
<comment type="catalytic activity">
    <reaction evidence="14">
        <text>L-threonyl-[protein] + ATP = O-phospho-L-threonyl-[protein] + ADP + H(+)</text>
        <dbReference type="Rhea" id="RHEA:46608"/>
        <dbReference type="Rhea" id="RHEA-COMP:11060"/>
        <dbReference type="Rhea" id="RHEA-COMP:11605"/>
        <dbReference type="ChEBI" id="CHEBI:15378"/>
        <dbReference type="ChEBI" id="CHEBI:30013"/>
        <dbReference type="ChEBI" id="CHEBI:30616"/>
        <dbReference type="ChEBI" id="CHEBI:61977"/>
        <dbReference type="ChEBI" id="CHEBI:456216"/>
        <dbReference type="EC" id="2.7.11.1"/>
    </reaction>
</comment>
<evidence type="ECO:0000313" key="19">
    <source>
        <dbReference type="Ensembl" id="ENSGWIP00000048959.1"/>
    </source>
</evidence>
<protein>
    <recommendedName>
        <fullName evidence="2">non-specific serine/threonine protein kinase</fullName>
        <ecNumber evidence="2">2.7.11.1</ecNumber>
    </recommendedName>
</protein>
<dbReference type="SMART" id="SM00220">
    <property type="entry name" value="S_TKc"/>
    <property type="match status" value="1"/>
</dbReference>
<dbReference type="Ensembl" id="ENSGWIT00000052932.1">
    <property type="protein sequence ID" value="ENSGWIP00000048959.1"/>
    <property type="gene ID" value="ENSGWIG00000023926.1"/>
</dbReference>
<evidence type="ECO:0000256" key="10">
    <source>
        <dbReference type="ARBA" id="ARBA00023034"/>
    </source>
</evidence>
<keyword evidence="8 16" id="KW-0067">ATP-binding</keyword>
<sequence length="572" mass="63220">MSVTVETPVSSLPLPLPAHFSHAEQSFSLKKRRLPFSSSSGSPCSSPSRLSHSLPPLPPSKGCNSVSRFFPQHQSPWTPLSTSLAKSPPPDSVYDPQKQPSFFRQCFSDLGLLGRGSFGEVYKVRSNIDGLLYAVKRSAQRFRGNSERNRCVREARNHEQLCPHPHILDFVAAWEERGRLYIQTELCSTSLLLHAENKRPGPDEAAAWAYLCDLLSALHHLHSRGFVHLDLKPANVLITNSGRLKLGDFGLLLQLQQTNMEEKKMEEAQEGDPRYMAPELLSGIYGPAADVFSLGVSILELACSIEVPNGGDGWQKLRRGFLPSEFTNSLSHELQAVLRMMLAPEPSQRPTVSELLAFPSVRKQRWKRIIYLTIAEAMLTLTSLCQKVYCVGCRLLSFCMSFLPWGSKPVPCTPSKESCDRDLTLSVSCLLTDSESPEDDAVFLPPTDPEISPTFLHRVRSVESTSTPRPLSPSVVHTPTHSSVGDWSSSHLASTPSSIHSKGSCLTLTPSGSPLHHRSAHGSRRSLHLSSTTSSNPLTLRWMEKGDDVTRSTLEPKNLLSLFEETSLQGEL</sequence>
<evidence type="ECO:0000259" key="18">
    <source>
        <dbReference type="PROSITE" id="PS50011"/>
    </source>
</evidence>
<evidence type="ECO:0000256" key="4">
    <source>
        <dbReference type="ARBA" id="ARBA00022679"/>
    </source>
</evidence>
<dbReference type="Gene3D" id="1.10.510.10">
    <property type="entry name" value="Transferase(Phosphotransferase) domain 1"/>
    <property type="match status" value="1"/>
</dbReference>
<evidence type="ECO:0000256" key="17">
    <source>
        <dbReference type="SAM" id="MobiDB-lite"/>
    </source>
</evidence>
<evidence type="ECO:0000256" key="13">
    <source>
        <dbReference type="ARBA" id="ARBA00037982"/>
    </source>
</evidence>
<feature type="binding site" evidence="16">
    <location>
        <position position="136"/>
    </location>
    <ligand>
        <name>ATP</name>
        <dbReference type="ChEBI" id="CHEBI:30616"/>
    </ligand>
</feature>
<dbReference type="GO" id="GO:0005634">
    <property type="term" value="C:nucleus"/>
    <property type="evidence" value="ECO:0007669"/>
    <property type="project" value="TreeGrafter"/>
</dbReference>
<dbReference type="SUPFAM" id="SSF56112">
    <property type="entry name" value="Protein kinase-like (PK-like)"/>
    <property type="match status" value="1"/>
</dbReference>
<evidence type="ECO:0000256" key="15">
    <source>
        <dbReference type="ARBA" id="ARBA00048679"/>
    </source>
</evidence>
<feature type="compositionally biased region" description="Basic residues" evidence="17">
    <location>
        <begin position="515"/>
        <end position="527"/>
    </location>
</feature>
<keyword evidence="4" id="KW-0808">Transferase</keyword>
<feature type="compositionally biased region" description="Polar residues" evidence="17">
    <location>
        <begin position="462"/>
        <end position="512"/>
    </location>
</feature>
<dbReference type="PROSITE" id="PS50011">
    <property type="entry name" value="PROTEIN_KINASE_DOM"/>
    <property type="match status" value="1"/>
</dbReference>
<dbReference type="CTD" id="9088"/>
<keyword evidence="10" id="KW-0333">Golgi apparatus</keyword>
<dbReference type="InterPro" id="IPR011009">
    <property type="entry name" value="Kinase-like_dom_sf"/>
</dbReference>
<comment type="similarity">
    <text evidence="13">Belongs to the protein kinase superfamily. Ser/Thr protein kinase family. GCN2 subfamily.</text>
</comment>
<keyword evidence="3" id="KW-0723">Serine/threonine-protein kinase</keyword>
<feature type="region of interest" description="Disordered" evidence="17">
    <location>
        <begin position="38"/>
        <end position="57"/>
    </location>
</feature>
<dbReference type="FunFam" id="1.10.510.10:FF:000315">
    <property type="entry name" value="membrane-associated tyrosine- and threonine-specific cdc2-inhibitory kinase"/>
    <property type="match status" value="1"/>
</dbReference>
<dbReference type="PROSITE" id="PS00107">
    <property type="entry name" value="PROTEIN_KINASE_ATP"/>
    <property type="match status" value="1"/>
</dbReference>
<keyword evidence="6 16" id="KW-0547">Nucleotide-binding</keyword>
<reference evidence="19" key="3">
    <citation type="submission" date="2025-09" db="UniProtKB">
        <authorList>
            <consortium name="Ensembl"/>
        </authorList>
    </citation>
    <scope>IDENTIFICATION</scope>
</reference>
<keyword evidence="9" id="KW-0460">Magnesium</keyword>
<dbReference type="GeneID" id="114481332"/>
<evidence type="ECO:0000313" key="20">
    <source>
        <dbReference type="Proteomes" id="UP000694680"/>
    </source>
</evidence>
<organism evidence="19 20">
    <name type="scientific">Gouania willdenowi</name>
    <name type="common">Blunt-snouted clingfish</name>
    <name type="synonym">Lepadogaster willdenowi</name>
    <dbReference type="NCBI Taxonomy" id="441366"/>
    <lineage>
        <taxon>Eukaryota</taxon>
        <taxon>Metazoa</taxon>
        <taxon>Chordata</taxon>
        <taxon>Craniata</taxon>
        <taxon>Vertebrata</taxon>
        <taxon>Euteleostomi</taxon>
        <taxon>Actinopterygii</taxon>
        <taxon>Neopterygii</taxon>
        <taxon>Teleostei</taxon>
        <taxon>Neoteleostei</taxon>
        <taxon>Acanthomorphata</taxon>
        <taxon>Ovalentaria</taxon>
        <taxon>Blenniimorphae</taxon>
        <taxon>Blenniiformes</taxon>
        <taxon>Gobiesocoidei</taxon>
        <taxon>Gobiesocidae</taxon>
        <taxon>Gobiesocinae</taxon>
        <taxon>Gouania</taxon>
    </lineage>
</organism>
<gene>
    <name evidence="19" type="primary">pkmyt1</name>
</gene>
<evidence type="ECO:0000256" key="5">
    <source>
        <dbReference type="ARBA" id="ARBA00022723"/>
    </source>
</evidence>
<keyword evidence="7" id="KW-0418">Kinase</keyword>
<evidence type="ECO:0000256" key="14">
    <source>
        <dbReference type="ARBA" id="ARBA00047899"/>
    </source>
</evidence>
<evidence type="ECO:0000256" key="11">
    <source>
        <dbReference type="ARBA" id="ARBA00023136"/>
    </source>
</evidence>
<name>A0A8C5HUK1_GOUWI</name>
<dbReference type="InterPro" id="IPR050339">
    <property type="entry name" value="CC_SR_Kinase"/>
</dbReference>
<dbReference type="GO" id="GO:0051321">
    <property type="term" value="P:meiotic cell cycle"/>
    <property type="evidence" value="ECO:0007669"/>
    <property type="project" value="TreeGrafter"/>
</dbReference>
<dbReference type="Pfam" id="PF00069">
    <property type="entry name" value="Pkinase"/>
    <property type="match status" value="1"/>
</dbReference>
<keyword evidence="20" id="KW-1185">Reference proteome</keyword>
<dbReference type="GO" id="GO:0004674">
    <property type="term" value="F:protein serine/threonine kinase activity"/>
    <property type="evidence" value="ECO:0007669"/>
    <property type="project" value="UniProtKB-KW"/>
</dbReference>
<dbReference type="AlphaFoldDB" id="A0A8C5HUK1"/>
<dbReference type="RefSeq" id="XP_028331857.1">
    <property type="nucleotide sequence ID" value="XM_028476056.1"/>
</dbReference>
<evidence type="ECO:0000256" key="16">
    <source>
        <dbReference type="PROSITE-ProRule" id="PRU10141"/>
    </source>
</evidence>
<evidence type="ECO:0000256" key="6">
    <source>
        <dbReference type="ARBA" id="ARBA00022741"/>
    </source>
</evidence>
<evidence type="ECO:0000256" key="3">
    <source>
        <dbReference type="ARBA" id="ARBA00022527"/>
    </source>
</evidence>
<dbReference type="InterPro" id="IPR008271">
    <property type="entry name" value="Ser/Thr_kinase_AS"/>
</dbReference>
<comment type="catalytic activity">
    <reaction evidence="15">
        <text>L-seryl-[protein] + ATP = O-phospho-L-seryl-[protein] + ADP + H(+)</text>
        <dbReference type="Rhea" id="RHEA:17989"/>
        <dbReference type="Rhea" id="RHEA-COMP:9863"/>
        <dbReference type="Rhea" id="RHEA-COMP:11604"/>
        <dbReference type="ChEBI" id="CHEBI:15378"/>
        <dbReference type="ChEBI" id="CHEBI:29999"/>
        <dbReference type="ChEBI" id="CHEBI:30616"/>
        <dbReference type="ChEBI" id="CHEBI:83421"/>
        <dbReference type="ChEBI" id="CHEBI:456216"/>
        <dbReference type="EC" id="2.7.11.1"/>
    </reaction>
</comment>
<keyword evidence="12" id="KW-0131">Cell cycle</keyword>